<feature type="chain" id="PRO_5046558778" description="Flagellar motor protein MotB" evidence="1">
    <location>
        <begin position="24"/>
        <end position="1199"/>
    </location>
</feature>
<dbReference type="SUPFAM" id="SSF56935">
    <property type="entry name" value="Porins"/>
    <property type="match status" value="1"/>
</dbReference>
<accession>A0ABW5EFK5</accession>
<dbReference type="Proteomes" id="UP001597425">
    <property type="component" value="Unassembled WGS sequence"/>
</dbReference>
<gene>
    <name evidence="2" type="ORF">ACFSKX_18335</name>
</gene>
<proteinExistence type="predicted"/>
<dbReference type="EMBL" id="JBHUJD010000039">
    <property type="protein sequence ID" value="MFD2312381.1"/>
    <property type="molecule type" value="Genomic_DNA"/>
</dbReference>
<protein>
    <recommendedName>
        <fullName evidence="4">Flagellar motor protein MotB</fullName>
    </recommendedName>
</protein>
<name>A0ABW5EFK5_9GAMM</name>
<keyword evidence="1" id="KW-0732">Signal</keyword>
<comment type="caution">
    <text evidence="2">The sequence shown here is derived from an EMBL/GenBank/DDBJ whole genome shotgun (WGS) entry which is preliminary data.</text>
</comment>
<evidence type="ECO:0000256" key="1">
    <source>
        <dbReference type="SAM" id="SignalP"/>
    </source>
</evidence>
<evidence type="ECO:0000313" key="3">
    <source>
        <dbReference type="Proteomes" id="UP001597425"/>
    </source>
</evidence>
<evidence type="ECO:0000313" key="2">
    <source>
        <dbReference type="EMBL" id="MFD2312381.1"/>
    </source>
</evidence>
<evidence type="ECO:0008006" key="4">
    <source>
        <dbReference type="Google" id="ProtNLM"/>
    </source>
</evidence>
<feature type="signal peptide" evidence="1">
    <location>
        <begin position="1"/>
        <end position="23"/>
    </location>
</feature>
<keyword evidence="3" id="KW-1185">Reference proteome</keyword>
<reference evidence="3" key="1">
    <citation type="journal article" date="2019" name="Int. J. Syst. Evol. Microbiol.">
        <title>The Global Catalogue of Microorganisms (GCM) 10K type strain sequencing project: providing services to taxonomists for standard genome sequencing and annotation.</title>
        <authorList>
            <consortium name="The Broad Institute Genomics Platform"/>
            <consortium name="The Broad Institute Genome Sequencing Center for Infectious Disease"/>
            <person name="Wu L."/>
            <person name="Ma J."/>
        </authorList>
    </citation>
    <scope>NUCLEOTIDE SEQUENCE [LARGE SCALE GENOMIC DNA]</scope>
    <source>
        <strain evidence="3">KCTC 12848</strain>
    </source>
</reference>
<organism evidence="2 3">
    <name type="scientific">Microbulbifer halophilus</name>
    <dbReference type="NCBI Taxonomy" id="453963"/>
    <lineage>
        <taxon>Bacteria</taxon>
        <taxon>Pseudomonadati</taxon>
        <taxon>Pseudomonadota</taxon>
        <taxon>Gammaproteobacteria</taxon>
        <taxon>Cellvibrionales</taxon>
        <taxon>Microbulbiferaceae</taxon>
        <taxon>Microbulbifer</taxon>
    </lineage>
</organism>
<dbReference type="RefSeq" id="WP_265722597.1">
    <property type="nucleotide sequence ID" value="NZ_JAPIVK010000025.1"/>
</dbReference>
<sequence>MSSANWKRLLLSLPLLPALVVNAAEAPPADTVVKIITRSESEPAAKEELQPNRRVEIRAPEAQPGKAVAQGRFAVRLDGGGVIWATEDPARVEPDLSVSAAPLVPFERGRILEPVRFQVYSNYTAFIERLEVSVYRAQDADRLSPLARVRVPLSNFGAAEWPGDLPEDVRLRRGEELTYVLRAYDGRGNMDETVTGTLQLASPAAVRDTGMNALAQSGGTVRLEDEFEGAAAPAAADAIYGRNGLRRQSIPLHGSRVRLHGQDLPGGFNLSINGRAIPVGRERRFVAEYLVPVGRHAFDIELRRGGEAMHRQLQVDVSGRYLFLVAMADLTLSESQVSGAVEPLGEGEGYDDYLTEGRLGFYLKGKIKGRYLVTAQADTREREAGDLFSGFLEADARDIFRRLDPDQYYPVYGDDSTVHRDIDTQGRLYVRVDWDQSQALWGNFQTGIRDTEYGQYNRSLYGGALNWRSRGSTDWGEPHTRLTTFASEVQTAPGHSEFLGTGGSLYYLRHQDLLPGSEQVVVELRDPTSGRVEERLELERGVDYEIDEMQGRLILTRPLAQTSLDRLPSLTRDQPLNGYDNLLLVDYEYVPTGFEADNLAAGVRGKQWLGEHLALGGTYISEARSGDDYTLRGGDVTLQAGRGTYLKLEQSDSGASAAPIFFSDDGGLSFDRSNPQLPGRSGRARSLEARANLRQLGWSRGEWTLGGWWRHVDAGYSSARFDPGQPVRETGGEFFGELSPEVDISGRWSERRRGDEAVEQAQLRSDWALSDRHQFSGEMRRVTETEAGDSAVGTLAALGYTLSFGSVLQDIYTVGQFTLDDDGGAYADNDALTLGSRFAFGDRYRVGGESTWGDRGDASTVSAEVRRNRQHTLYGSYTYATDISDRPPLSSTNQPGGLTLGQRWRPSNQVRVFNESQWLKEGPEVGLAHTYGVDFYPSGGWRFGFTRQEASLDSEGGEVKRNAISLHGGLSAARTDWTSKLEHREDSGAERRRQWVIGNRLQHKLNESWRLSARFNYADTRDRIDTEAGARFGEANFGFAWRPWDSGRYTLLGRYTWLYDRSSLGQEAVFSEFDQRSRILSLEGIWRAAPAWEFGGKLARRHGEVREQRGEGAWFDSTTSLAALQGRWYPLERWSWLAEYRWLDVRRSGLRRGWLTSVDYDISEHFRMGLGYNFTDFSDDLSRHDYQHRGWFLNLVASY</sequence>